<dbReference type="SUPFAM" id="SSF55920">
    <property type="entry name" value="Creatinase/aminopeptidase"/>
    <property type="match status" value="1"/>
</dbReference>
<keyword evidence="8" id="KW-0482">Metalloprotease</keyword>
<dbReference type="GO" id="GO:0000055">
    <property type="term" value="P:ribosomal large subunit export from nucleus"/>
    <property type="evidence" value="ECO:0007669"/>
    <property type="project" value="EnsemblFungi"/>
</dbReference>
<comment type="subcellular location">
    <subcellularLocation>
        <location evidence="2">Cytoplasm</location>
    </subcellularLocation>
    <subcellularLocation>
        <location evidence="1">Nucleus</location>
    </subcellularLocation>
</comment>
<dbReference type="RefSeq" id="XP_019018075.1">
    <property type="nucleotide sequence ID" value="XM_019159856.1"/>
</dbReference>
<evidence type="ECO:0000256" key="10">
    <source>
        <dbReference type="ARBA" id="ARBA00026155"/>
    </source>
</evidence>
<dbReference type="Gene3D" id="3.90.230.10">
    <property type="entry name" value="Creatinase/methionine aminopeptidase superfamily"/>
    <property type="match status" value="1"/>
</dbReference>
<dbReference type="GO" id="GO:0005654">
    <property type="term" value="C:nucleoplasm"/>
    <property type="evidence" value="ECO:0007669"/>
    <property type="project" value="EnsemblFungi"/>
</dbReference>
<keyword evidence="9" id="KW-0539">Nucleus</keyword>
<evidence type="ECO:0000256" key="1">
    <source>
        <dbReference type="ARBA" id="ARBA00004123"/>
    </source>
</evidence>
<dbReference type="GO" id="GO:0006508">
    <property type="term" value="P:proteolysis"/>
    <property type="evidence" value="ECO:0007669"/>
    <property type="project" value="UniProtKB-KW"/>
</dbReference>
<dbReference type="GO" id="GO:0005737">
    <property type="term" value="C:cytoplasm"/>
    <property type="evidence" value="ECO:0007669"/>
    <property type="project" value="UniProtKB-SubCell"/>
</dbReference>
<dbReference type="Gene3D" id="1.10.10.10">
    <property type="entry name" value="Winged helix-like DNA-binding domain superfamily/Winged helix DNA-binding domain"/>
    <property type="match status" value="1"/>
</dbReference>
<organism evidence="14 15">
    <name type="scientific">Pichia membranifaciens NRRL Y-2026</name>
    <dbReference type="NCBI Taxonomy" id="763406"/>
    <lineage>
        <taxon>Eukaryota</taxon>
        <taxon>Fungi</taxon>
        <taxon>Dikarya</taxon>
        <taxon>Ascomycota</taxon>
        <taxon>Saccharomycotina</taxon>
        <taxon>Pichiomycetes</taxon>
        <taxon>Pichiales</taxon>
        <taxon>Pichiaceae</taxon>
        <taxon>Pichia</taxon>
    </lineage>
</organism>
<dbReference type="Pfam" id="PF00557">
    <property type="entry name" value="Peptidase_M24"/>
    <property type="match status" value="1"/>
</dbReference>
<dbReference type="GO" id="GO:0030687">
    <property type="term" value="C:preribosome, large subunit precursor"/>
    <property type="evidence" value="ECO:0007669"/>
    <property type="project" value="EnsemblFungi"/>
</dbReference>
<dbReference type="AlphaFoldDB" id="A0A1E3NLD5"/>
<dbReference type="GO" id="GO:0005730">
    <property type="term" value="C:nucleolus"/>
    <property type="evidence" value="ECO:0007669"/>
    <property type="project" value="EnsemblFungi"/>
</dbReference>
<protein>
    <recommendedName>
        <fullName evidence="10">Probable metalloprotease ARX1</fullName>
    </recommendedName>
    <alternativeName>
        <fullName evidence="11">Associated with ribosomal export complex protein 1</fullName>
    </alternativeName>
</protein>
<evidence type="ECO:0000256" key="9">
    <source>
        <dbReference type="ARBA" id="ARBA00023242"/>
    </source>
</evidence>
<dbReference type="PANTHER" id="PTHR10804:SF102">
    <property type="entry name" value="METALLOPROTEASE ARX1-RELATED"/>
    <property type="match status" value="1"/>
</dbReference>
<evidence type="ECO:0000256" key="2">
    <source>
        <dbReference type="ARBA" id="ARBA00004496"/>
    </source>
</evidence>
<comment type="function">
    <text evidence="12">Probable metalloprotease involved in proper assembly of pre-ribosomal particles during the biogenesis of the 60S ribosomal subunit. Accompanies the pre-60S particles to the cytoplasm.</text>
</comment>
<evidence type="ECO:0000313" key="15">
    <source>
        <dbReference type="Proteomes" id="UP000094455"/>
    </source>
</evidence>
<evidence type="ECO:0000256" key="6">
    <source>
        <dbReference type="ARBA" id="ARBA00022723"/>
    </source>
</evidence>
<name>A0A1E3NLD5_9ASCO</name>
<dbReference type="STRING" id="763406.A0A1E3NLD5"/>
<evidence type="ECO:0000256" key="12">
    <source>
        <dbReference type="ARBA" id="ARBA00034680"/>
    </source>
</evidence>
<gene>
    <name evidence="14" type="ORF">PICMEDRAFT_11918</name>
</gene>
<evidence type="ECO:0000256" key="8">
    <source>
        <dbReference type="ARBA" id="ARBA00023049"/>
    </source>
</evidence>
<feature type="domain" description="Peptidase M24" evidence="13">
    <location>
        <begin position="27"/>
        <end position="141"/>
    </location>
</feature>
<dbReference type="GO" id="GO:0046872">
    <property type="term" value="F:metal ion binding"/>
    <property type="evidence" value="ECO:0007669"/>
    <property type="project" value="UniProtKB-KW"/>
</dbReference>
<keyword evidence="5" id="KW-0645">Protease</keyword>
<reference evidence="14 15" key="1">
    <citation type="journal article" date="2016" name="Proc. Natl. Acad. Sci. U.S.A.">
        <title>Comparative genomics of biotechnologically important yeasts.</title>
        <authorList>
            <person name="Riley R."/>
            <person name="Haridas S."/>
            <person name="Wolfe K.H."/>
            <person name="Lopes M.R."/>
            <person name="Hittinger C.T."/>
            <person name="Goeker M."/>
            <person name="Salamov A.A."/>
            <person name="Wisecaver J.H."/>
            <person name="Long T.M."/>
            <person name="Calvey C.H."/>
            <person name="Aerts A.L."/>
            <person name="Barry K.W."/>
            <person name="Choi C."/>
            <person name="Clum A."/>
            <person name="Coughlan A.Y."/>
            <person name="Deshpande S."/>
            <person name="Douglass A.P."/>
            <person name="Hanson S.J."/>
            <person name="Klenk H.-P."/>
            <person name="LaButti K.M."/>
            <person name="Lapidus A."/>
            <person name="Lindquist E.A."/>
            <person name="Lipzen A.M."/>
            <person name="Meier-Kolthoff J.P."/>
            <person name="Ohm R.A."/>
            <person name="Otillar R.P."/>
            <person name="Pangilinan J.L."/>
            <person name="Peng Y."/>
            <person name="Rokas A."/>
            <person name="Rosa C.A."/>
            <person name="Scheuner C."/>
            <person name="Sibirny A.A."/>
            <person name="Slot J.C."/>
            <person name="Stielow J.B."/>
            <person name="Sun H."/>
            <person name="Kurtzman C.P."/>
            <person name="Blackwell M."/>
            <person name="Grigoriev I.V."/>
            <person name="Jeffries T.W."/>
        </authorList>
    </citation>
    <scope>NUCLEOTIDE SEQUENCE [LARGE SCALE GENOMIC DNA]</scope>
    <source>
        <strain evidence="14 15">NRRL Y-2026</strain>
    </source>
</reference>
<dbReference type="OrthoDB" id="5876363at2759"/>
<evidence type="ECO:0000256" key="5">
    <source>
        <dbReference type="ARBA" id="ARBA00022670"/>
    </source>
</evidence>
<dbReference type="InterPro" id="IPR000994">
    <property type="entry name" value="Pept_M24"/>
</dbReference>
<dbReference type="GO" id="GO:0008237">
    <property type="term" value="F:metallopeptidase activity"/>
    <property type="evidence" value="ECO:0007669"/>
    <property type="project" value="UniProtKB-KW"/>
</dbReference>
<evidence type="ECO:0000256" key="7">
    <source>
        <dbReference type="ARBA" id="ARBA00022801"/>
    </source>
</evidence>
<keyword evidence="7" id="KW-0378">Hydrolase</keyword>
<dbReference type="Proteomes" id="UP000094455">
    <property type="component" value="Unassembled WGS sequence"/>
</dbReference>
<dbReference type="InterPro" id="IPR036388">
    <property type="entry name" value="WH-like_DNA-bd_sf"/>
</dbReference>
<dbReference type="InterPro" id="IPR036005">
    <property type="entry name" value="Creatinase/aminopeptidase-like"/>
</dbReference>
<proteinExistence type="inferred from homology"/>
<evidence type="ECO:0000313" key="14">
    <source>
        <dbReference type="EMBL" id="ODQ46962.1"/>
    </source>
</evidence>
<keyword evidence="4" id="KW-0963">Cytoplasm</keyword>
<evidence type="ECO:0000259" key="13">
    <source>
        <dbReference type="Pfam" id="PF00557"/>
    </source>
</evidence>
<dbReference type="GeneID" id="30176543"/>
<sequence length="562" mass="61033">MALQISPKDTDLLLKKKNVLSADVLDKYRYAGEITQTCLSYLISLINDSYHLGKHEPYSAAELCLLGDSFIQTLVNSKYKKVIEKGIAQPVTLDVNDMIVGYSPELTDESNLTFQPGDIVTINLGCQIDGYTSNLAHTIVIYPSGLTAPTGPLLGGPADAVCASYLATETVVSLLACALSPEKIPNSLLSDNSNRHITGSMIRKVVDTIAQSFNCAIVPTSKVRRIRRFLAGQAEGVVAERDFKGVVWSEIDQESDLLKRSNFQDGSASASSGNTDLSIIDQTKGRSDIQNPDKAIPTDDFVVSAGEVYTVDIKMAPIDKQEPGLVTVDSGDGRDRGAKHSIFIRDVSMSEQLKLRNSRRLLSLVDKEQSVYPFKLAYVSESFPLDSKKDLAEQLAKIEKDVKIFRFGLTECTNKQLFVPKAVLSCKFIPLREVLKVPTSTGINGFDASNPALPGMELPLPKLGLTALKLKTLLKHGRPVTVSRFLSTVALSPDAGCVRLSGGNKTFTPSWVHSDYQLQGPVAAAVGELAALVQDERFGLKIDECRVMDLSAVAANDDAMEE</sequence>
<dbReference type="InterPro" id="IPR047113">
    <property type="entry name" value="PA2G4/ARX1"/>
</dbReference>
<dbReference type="PANTHER" id="PTHR10804">
    <property type="entry name" value="PROTEASE FAMILY M24 METHIONYL AMINOPEPTIDASE, AMINOPEPTIDASE P"/>
    <property type="match status" value="1"/>
</dbReference>
<accession>A0A1E3NLD5</accession>
<comment type="similarity">
    <text evidence="3">Belongs to the peptidase M24 family.</text>
</comment>
<keyword evidence="6" id="KW-0479">Metal-binding</keyword>
<evidence type="ECO:0000256" key="3">
    <source>
        <dbReference type="ARBA" id="ARBA00007319"/>
    </source>
</evidence>
<keyword evidence="15" id="KW-1185">Reference proteome</keyword>
<evidence type="ECO:0000256" key="11">
    <source>
        <dbReference type="ARBA" id="ARBA00033475"/>
    </source>
</evidence>
<dbReference type="EMBL" id="KV454003">
    <property type="protein sequence ID" value="ODQ46962.1"/>
    <property type="molecule type" value="Genomic_DNA"/>
</dbReference>
<evidence type="ECO:0000256" key="4">
    <source>
        <dbReference type="ARBA" id="ARBA00022490"/>
    </source>
</evidence>